<gene>
    <name evidence="1" type="ORF">QFC19_007796</name>
</gene>
<name>A0ACC2V6G7_9TREE</name>
<reference evidence="1" key="1">
    <citation type="submission" date="2023-04" db="EMBL/GenBank/DDBJ databases">
        <title>Draft Genome sequencing of Naganishia species isolated from polar environments using Oxford Nanopore Technology.</title>
        <authorList>
            <person name="Leo P."/>
            <person name="Venkateswaran K."/>
        </authorList>
    </citation>
    <scope>NUCLEOTIDE SEQUENCE</scope>
    <source>
        <strain evidence="1">MNA-CCFEE 5261</strain>
    </source>
</reference>
<evidence type="ECO:0000313" key="2">
    <source>
        <dbReference type="Proteomes" id="UP001241377"/>
    </source>
</evidence>
<evidence type="ECO:0000313" key="1">
    <source>
        <dbReference type="EMBL" id="KAJ9094867.1"/>
    </source>
</evidence>
<dbReference type="EMBL" id="JASBWR010000107">
    <property type="protein sequence ID" value="KAJ9094867.1"/>
    <property type="molecule type" value="Genomic_DNA"/>
</dbReference>
<dbReference type="Proteomes" id="UP001241377">
    <property type="component" value="Unassembled WGS sequence"/>
</dbReference>
<accession>A0ACC2V6G7</accession>
<sequence>MSTITISDSSVPSGRRSSLGGLIHHREAPTPAHLLADLPAPVTFSAHQAPPSKISAAQVLVQVHAVALDRFDSDMVREKATSGSGAGKWIPGRSFVGRALDVGADVRVIMKGDMVMGLLDIRKSGCLAEYIVCDRRRLARIPLGVNLSLEEVSCLPLLGVTAHRACIGQTRGSRALILNAHEGVGALAAQELSSLGLYVIAHVPLDVPNAEDDAWDNGAKEVIADDAIAVINAQHESGFEFVLDTIGGRKIYDACRRVLRSNGVFVTMYGDDTEHVPSGPQVKSSLHALRRAFVKKDKKAISYVHLLPGGAEIDVSGQDTRDILELPVMALYRPKVSMVVPFERAPEAFEELATLVSGKPREDPGAVVVRLSN</sequence>
<protein>
    <submittedName>
        <fullName evidence="1">Uncharacterized protein</fullName>
    </submittedName>
</protein>
<keyword evidence="2" id="KW-1185">Reference proteome</keyword>
<comment type="caution">
    <text evidence="1">The sequence shown here is derived from an EMBL/GenBank/DDBJ whole genome shotgun (WGS) entry which is preliminary data.</text>
</comment>
<proteinExistence type="predicted"/>
<organism evidence="1 2">
    <name type="scientific">Naganishia cerealis</name>
    <dbReference type="NCBI Taxonomy" id="610337"/>
    <lineage>
        <taxon>Eukaryota</taxon>
        <taxon>Fungi</taxon>
        <taxon>Dikarya</taxon>
        <taxon>Basidiomycota</taxon>
        <taxon>Agaricomycotina</taxon>
        <taxon>Tremellomycetes</taxon>
        <taxon>Filobasidiales</taxon>
        <taxon>Filobasidiaceae</taxon>
        <taxon>Naganishia</taxon>
    </lineage>
</organism>